<protein>
    <recommendedName>
        <fullName evidence="1">DUF6699 domain-containing protein</fullName>
    </recommendedName>
</protein>
<dbReference type="Pfam" id="PF20415">
    <property type="entry name" value="DUF6699"/>
    <property type="match status" value="1"/>
</dbReference>
<dbReference type="AlphaFoldDB" id="A0A9P6L9M0"/>
<dbReference type="Proteomes" id="UP000736335">
    <property type="component" value="Unassembled WGS sequence"/>
</dbReference>
<organism evidence="2 3">
    <name type="scientific">Thelephora terrestris</name>
    <dbReference type="NCBI Taxonomy" id="56493"/>
    <lineage>
        <taxon>Eukaryota</taxon>
        <taxon>Fungi</taxon>
        <taxon>Dikarya</taxon>
        <taxon>Basidiomycota</taxon>
        <taxon>Agaricomycotina</taxon>
        <taxon>Agaricomycetes</taxon>
        <taxon>Thelephorales</taxon>
        <taxon>Thelephoraceae</taxon>
        <taxon>Thelephora</taxon>
    </lineage>
</organism>
<proteinExistence type="predicted"/>
<evidence type="ECO:0000259" key="1">
    <source>
        <dbReference type="Pfam" id="PF20415"/>
    </source>
</evidence>
<dbReference type="InterPro" id="IPR046522">
    <property type="entry name" value="DUF6699"/>
</dbReference>
<feature type="domain" description="DUF6699" evidence="1">
    <location>
        <begin position="345"/>
        <end position="484"/>
    </location>
</feature>
<dbReference type="EMBL" id="WIUZ02000004">
    <property type="protein sequence ID" value="KAF9788195.1"/>
    <property type="molecule type" value="Genomic_DNA"/>
</dbReference>
<accession>A0A9P6L9M0</accession>
<evidence type="ECO:0000313" key="3">
    <source>
        <dbReference type="Proteomes" id="UP000736335"/>
    </source>
</evidence>
<evidence type="ECO:0000313" key="2">
    <source>
        <dbReference type="EMBL" id="KAF9788195.1"/>
    </source>
</evidence>
<name>A0A9P6L9M0_9AGAM</name>
<gene>
    <name evidence="2" type="ORF">BJ322DRAFT_1047634</name>
</gene>
<reference evidence="2" key="1">
    <citation type="journal article" date="2020" name="Nat. Commun.">
        <title>Large-scale genome sequencing of mycorrhizal fungi provides insights into the early evolution of symbiotic traits.</title>
        <authorList>
            <person name="Miyauchi S."/>
            <person name="Kiss E."/>
            <person name="Kuo A."/>
            <person name="Drula E."/>
            <person name="Kohler A."/>
            <person name="Sanchez-Garcia M."/>
            <person name="Morin E."/>
            <person name="Andreopoulos B."/>
            <person name="Barry K.W."/>
            <person name="Bonito G."/>
            <person name="Buee M."/>
            <person name="Carver A."/>
            <person name="Chen C."/>
            <person name="Cichocki N."/>
            <person name="Clum A."/>
            <person name="Culley D."/>
            <person name="Crous P.W."/>
            <person name="Fauchery L."/>
            <person name="Girlanda M."/>
            <person name="Hayes R.D."/>
            <person name="Keri Z."/>
            <person name="LaButti K."/>
            <person name="Lipzen A."/>
            <person name="Lombard V."/>
            <person name="Magnuson J."/>
            <person name="Maillard F."/>
            <person name="Murat C."/>
            <person name="Nolan M."/>
            <person name="Ohm R.A."/>
            <person name="Pangilinan J."/>
            <person name="Pereira M.F."/>
            <person name="Perotto S."/>
            <person name="Peter M."/>
            <person name="Pfister S."/>
            <person name="Riley R."/>
            <person name="Sitrit Y."/>
            <person name="Stielow J.B."/>
            <person name="Szollosi G."/>
            <person name="Zifcakova L."/>
            <person name="Stursova M."/>
            <person name="Spatafora J.W."/>
            <person name="Tedersoo L."/>
            <person name="Vaario L.M."/>
            <person name="Yamada A."/>
            <person name="Yan M."/>
            <person name="Wang P."/>
            <person name="Xu J."/>
            <person name="Bruns T."/>
            <person name="Baldrian P."/>
            <person name="Vilgalys R."/>
            <person name="Dunand C."/>
            <person name="Henrissat B."/>
            <person name="Grigoriev I.V."/>
            <person name="Hibbett D."/>
            <person name="Nagy L.G."/>
            <person name="Martin F.M."/>
        </authorList>
    </citation>
    <scope>NUCLEOTIDE SEQUENCE</scope>
    <source>
        <strain evidence="2">UH-Tt-Lm1</strain>
    </source>
</reference>
<sequence>MFQFRPVCCPTVRARILPESETRRASHCSRLVPIDPHVILHYSQWLLSCTHCIIWIRRRHDRAAVPSSLLPFPSLSSNPGIGETMQNMLSATHPENACSGRFVDPNVPWAPSPRPQPYSEFNPYESESTNLNAIDHQHRPEGPVIPISWGLEVSLASDDGTGTATSMRGVRVAHNAKVPCDPFNRKKKRWSLMKKLRRYLGKRKRALHEKENWMLLPSSLPRPHFSGQQPAPCQAMRLGVPLTAWREYGYWARPVIGGVEVRNSDSPPPDHVLRDVNADEVFGSLRGANGSPHPENWVPGLSHPSLPPKPQYWRMPGMNEVPPAPWECQLNPFLEHTRAGLPILCFDIRLGEESIIFETGDVRHMPVSSSNLYQPATYPFVTEMWISAVADDPFPVFPWPVLVRNPRGVLCIDVFRAVHKNFQAYLTKDEVSKFSTFKLRMVEEACSQRREGRLMGREWNDDEDGLRRVDYLVDRVMFRGLEPSKIGGGSWVLHLGPPGPEERFDAPYMPPPLDSCPTPF</sequence>
<dbReference type="OrthoDB" id="3202436at2759"/>
<comment type="caution">
    <text evidence="2">The sequence shown here is derived from an EMBL/GenBank/DDBJ whole genome shotgun (WGS) entry which is preliminary data.</text>
</comment>
<keyword evidence="3" id="KW-1185">Reference proteome</keyword>
<reference evidence="2" key="2">
    <citation type="submission" date="2020-11" db="EMBL/GenBank/DDBJ databases">
        <authorList>
            <consortium name="DOE Joint Genome Institute"/>
            <person name="Kuo A."/>
            <person name="Miyauchi S."/>
            <person name="Kiss E."/>
            <person name="Drula E."/>
            <person name="Kohler A."/>
            <person name="Sanchez-Garcia M."/>
            <person name="Andreopoulos B."/>
            <person name="Barry K.W."/>
            <person name="Bonito G."/>
            <person name="Buee M."/>
            <person name="Carver A."/>
            <person name="Chen C."/>
            <person name="Cichocki N."/>
            <person name="Clum A."/>
            <person name="Culley D."/>
            <person name="Crous P.W."/>
            <person name="Fauchery L."/>
            <person name="Girlanda M."/>
            <person name="Hayes R."/>
            <person name="Keri Z."/>
            <person name="Labutti K."/>
            <person name="Lipzen A."/>
            <person name="Lombard V."/>
            <person name="Magnuson J."/>
            <person name="Maillard F."/>
            <person name="Morin E."/>
            <person name="Murat C."/>
            <person name="Nolan M."/>
            <person name="Ohm R."/>
            <person name="Pangilinan J."/>
            <person name="Pereira M."/>
            <person name="Perotto S."/>
            <person name="Peter M."/>
            <person name="Riley R."/>
            <person name="Sitrit Y."/>
            <person name="Stielow B."/>
            <person name="Szollosi G."/>
            <person name="Zifcakova L."/>
            <person name="Stursova M."/>
            <person name="Spatafora J.W."/>
            <person name="Tedersoo L."/>
            <person name="Vaario L.-M."/>
            <person name="Yamada A."/>
            <person name="Yan M."/>
            <person name="Wang P."/>
            <person name="Xu J."/>
            <person name="Bruns T."/>
            <person name="Baldrian P."/>
            <person name="Vilgalys R."/>
            <person name="Henrissat B."/>
            <person name="Grigoriev I.V."/>
            <person name="Hibbett D."/>
            <person name="Nagy L.G."/>
            <person name="Martin F.M."/>
        </authorList>
    </citation>
    <scope>NUCLEOTIDE SEQUENCE</scope>
    <source>
        <strain evidence="2">UH-Tt-Lm1</strain>
    </source>
</reference>